<proteinExistence type="predicted"/>
<dbReference type="AlphaFoldDB" id="A0A6L5Y9T6"/>
<sequence length="80" mass="9130">MNHEIFSGTHYSIGRQWEQKLAHQNVSLLSRIPFPLSEEARNFASACLPVYQKFFPVSLRSRWPKSSASYQPCGISESAE</sequence>
<comment type="caution">
    <text evidence="1">The sequence shown here is derived from an EMBL/GenBank/DDBJ whole genome shotgun (WGS) entry which is preliminary data.</text>
</comment>
<gene>
    <name evidence="1" type="ORF">FYJ74_03220</name>
</gene>
<protein>
    <submittedName>
        <fullName evidence="1">Uncharacterized protein</fullName>
    </submittedName>
</protein>
<keyword evidence="2" id="KW-1185">Reference proteome</keyword>
<accession>A0A6L5Y9T6</accession>
<organism evidence="1 2">
    <name type="scientific">Pyramidobacter porci</name>
    <dbReference type="NCBI Taxonomy" id="2605789"/>
    <lineage>
        <taxon>Bacteria</taxon>
        <taxon>Thermotogati</taxon>
        <taxon>Synergistota</taxon>
        <taxon>Synergistia</taxon>
        <taxon>Synergistales</taxon>
        <taxon>Dethiosulfovibrionaceae</taxon>
        <taxon>Pyramidobacter</taxon>
    </lineage>
</organism>
<dbReference type="EMBL" id="VUNH01000003">
    <property type="protein sequence ID" value="MST55059.1"/>
    <property type="molecule type" value="Genomic_DNA"/>
</dbReference>
<reference evidence="1 2" key="1">
    <citation type="submission" date="2019-08" db="EMBL/GenBank/DDBJ databases">
        <title>In-depth cultivation of the pig gut microbiome towards novel bacterial diversity and tailored functional studies.</title>
        <authorList>
            <person name="Wylensek D."/>
            <person name="Hitch T.C.A."/>
            <person name="Clavel T."/>
        </authorList>
    </citation>
    <scope>NUCLEOTIDE SEQUENCE [LARGE SCALE GENOMIC DNA]</scope>
    <source>
        <strain evidence="1 2">SM-530-WT-4B</strain>
    </source>
</reference>
<evidence type="ECO:0000313" key="2">
    <source>
        <dbReference type="Proteomes" id="UP000473699"/>
    </source>
</evidence>
<dbReference type="RefSeq" id="WP_154528179.1">
    <property type="nucleotide sequence ID" value="NZ_VUNH01000003.1"/>
</dbReference>
<evidence type="ECO:0000313" key="1">
    <source>
        <dbReference type="EMBL" id="MST55059.1"/>
    </source>
</evidence>
<name>A0A6L5Y9T6_9BACT</name>
<dbReference type="Proteomes" id="UP000473699">
    <property type="component" value="Unassembled WGS sequence"/>
</dbReference>